<proteinExistence type="inferred from homology"/>
<dbReference type="SUPFAM" id="SSF54373">
    <property type="entry name" value="FAD-linked reductases, C-terminal domain"/>
    <property type="match status" value="1"/>
</dbReference>
<evidence type="ECO:0000259" key="9">
    <source>
        <dbReference type="Pfam" id="PF01494"/>
    </source>
</evidence>
<feature type="domain" description="FAD-binding" evidence="9">
    <location>
        <begin position="5"/>
        <end position="197"/>
    </location>
</feature>
<dbReference type="EMBL" id="JACZHT010000003">
    <property type="protein sequence ID" value="MBE1237106.1"/>
    <property type="molecule type" value="Genomic_DNA"/>
</dbReference>
<dbReference type="InterPro" id="IPR039651">
    <property type="entry name" value="FixC-like"/>
</dbReference>
<accession>A0A8J6YPC5</accession>
<evidence type="ECO:0000256" key="7">
    <source>
        <dbReference type="ARBA" id="ARBA00023002"/>
    </source>
</evidence>
<dbReference type="InterPro" id="IPR059103">
    <property type="entry name" value="FixC-like_C"/>
</dbReference>
<keyword evidence="6 8" id="KW-0274">FAD</keyword>
<keyword evidence="7 8" id="KW-0560">Oxidoreductase</keyword>
<dbReference type="InterPro" id="IPR036188">
    <property type="entry name" value="FAD/NAD-bd_sf"/>
</dbReference>
<dbReference type="Pfam" id="PF01494">
    <property type="entry name" value="FAD_binding_3"/>
    <property type="match status" value="1"/>
</dbReference>
<evidence type="ECO:0000313" key="11">
    <source>
        <dbReference type="EMBL" id="MBE1237106.1"/>
    </source>
</evidence>
<evidence type="ECO:0000256" key="1">
    <source>
        <dbReference type="ARBA" id="ARBA00001974"/>
    </source>
</evidence>
<dbReference type="GO" id="GO:0016491">
    <property type="term" value="F:oxidoreductase activity"/>
    <property type="evidence" value="ECO:0007669"/>
    <property type="project" value="UniProtKB-UniRule"/>
</dbReference>
<evidence type="ECO:0000256" key="3">
    <source>
        <dbReference type="ARBA" id="ARBA00006796"/>
    </source>
</evidence>
<dbReference type="PRINTS" id="PR00420">
    <property type="entry name" value="RNGMNOXGNASE"/>
</dbReference>
<organism evidence="11 12">
    <name type="scientific">Phaeovibrio sulfidiphilus</name>
    <dbReference type="NCBI Taxonomy" id="1220600"/>
    <lineage>
        <taxon>Bacteria</taxon>
        <taxon>Pseudomonadati</taxon>
        <taxon>Pseudomonadota</taxon>
        <taxon>Alphaproteobacteria</taxon>
        <taxon>Rhodospirillales</taxon>
        <taxon>Rhodospirillaceae</taxon>
        <taxon>Phaeovibrio</taxon>
    </lineage>
</organism>
<dbReference type="Proteomes" id="UP000631034">
    <property type="component" value="Unassembled WGS sequence"/>
</dbReference>
<dbReference type="AlphaFoldDB" id="A0A8J6YPC5"/>
<dbReference type="RefSeq" id="WP_192534111.1">
    <property type="nucleotide sequence ID" value="NZ_JACZHT010000003.1"/>
</dbReference>
<comment type="cofactor">
    <cofactor evidence="1 8">
        <name>FAD</name>
        <dbReference type="ChEBI" id="CHEBI:57692"/>
    </cofactor>
</comment>
<name>A0A8J6YPC5_9PROT</name>
<dbReference type="PANTHER" id="PTHR43624:SF2">
    <property type="entry name" value="ELECTRON TRANSFER FLAVOPROTEIN-QUINONE OXIDOREDUCTASE YDIS-RELATED"/>
    <property type="match status" value="1"/>
</dbReference>
<keyword evidence="12" id="KW-1185">Reference proteome</keyword>
<comment type="similarity">
    <text evidence="3 8">Belongs to the ETF-QO/FixC family.</text>
</comment>
<evidence type="ECO:0000313" key="12">
    <source>
        <dbReference type="Proteomes" id="UP000631034"/>
    </source>
</evidence>
<comment type="caution">
    <text evidence="11">The sequence shown here is derived from an EMBL/GenBank/DDBJ whole genome shotgun (WGS) entry which is preliminary data.</text>
</comment>
<evidence type="ECO:0000256" key="4">
    <source>
        <dbReference type="ARBA" id="ARBA00019877"/>
    </source>
</evidence>
<comment type="function">
    <text evidence="8">Part of an electron transfer system.</text>
</comment>
<protein>
    <recommendedName>
        <fullName evidence="4 8">Protein FixC</fullName>
    </recommendedName>
</protein>
<evidence type="ECO:0000256" key="5">
    <source>
        <dbReference type="ARBA" id="ARBA00022630"/>
    </source>
</evidence>
<gene>
    <name evidence="11" type="ORF">IHV25_05530</name>
</gene>
<sequence>MAEKFDVIVVGAGMAGNAAAYTLAKAGVNVLQIERGEYAGSKNVQGGILYAQAVEALIPEFRESAPLERHIIEQRIWVLNDKSYIGTHFRSDNFNEERPNRYTLVRAQFDKWLNGEVKKAGATVITETTVLELLKDETGKVNGVRCDRENGEVRADCVILCDGVNALVGSRSGVRKEINSKEVALAVKEMHFLPRDVINERFNIQESEGVVIEILGTVTEGMLGTGFIYTNGESLSVGIGVIVSDLMKNRINPSTLLEKMKSHPSVAPLLKGSEVKEYSAHLLPEGGYDSVPELSGNGWMVCGDSAHLLNAIHREGSNMALTSGRLAAETYLELRDKGQPINAENLKKYNQKLENSFVLKDLKKYRRMPHIMLENKQFVTMYPDLLAGAAETLLRVDGVDKKTKEKKITKDFRSARGIFGLVGDAFKLVRAWR</sequence>
<dbReference type="Gene3D" id="3.50.50.60">
    <property type="entry name" value="FAD/NAD(P)-binding domain"/>
    <property type="match status" value="1"/>
</dbReference>
<evidence type="ECO:0000256" key="8">
    <source>
        <dbReference type="RuleBase" id="RU366069"/>
    </source>
</evidence>
<dbReference type="GO" id="GO:0071949">
    <property type="term" value="F:FAD binding"/>
    <property type="evidence" value="ECO:0007669"/>
    <property type="project" value="UniProtKB-UniRule"/>
</dbReference>
<comment type="function">
    <text evidence="2">Could be required for the formation of a functional nitrogenase Fe protein. Probably accepts electrons from FixA/FixB and reduces a quinone.</text>
</comment>
<evidence type="ECO:0000256" key="6">
    <source>
        <dbReference type="ARBA" id="ARBA00022827"/>
    </source>
</evidence>
<keyword evidence="5 8" id="KW-0285">Flavoprotein</keyword>
<dbReference type="InterPro" id="IPR002938">
    <property type="entry name" value="FAD-bd"/>
</dbReference>
<reference evidence="11" key="1">
    <citation type="submission" date="2020-10" db="EMBL/GenBank/DDBJ databases">
        <title>Genome sequence of the unusual species of purple photosynthetic bacteria, Phaeovibrio sulfidiphilus DSM 23193, type strain.</title>
        <authorList>
            <person name="Kyndt J.A."/>
            <person name="Meyer T.E."/>
        </authorList>
    </citation>
    <scope>NUCLEOTIDE SEQUENCE</scope>
    <source>
        <strain evidence="11">DSM 23193</strain>
    </source>
</reference>
<evidence type="ECO:0000259" key="10">
    <source>
        <dbReference type="Pfam" id="PF26311"/>
    </source>
</evidence>
<feature type="domain" description="FixC-like C-terminal" evidence="10">
    <location>
        <begin position="368"/>
        <end position="433"/>
    </location>
</feature>
<evidence type="ECO:0000256" key="2">
    <source>
        <dbReference type="ARBA" id="ARBA00003676"/>
    </source>
</evidence>
<dbReference type="SUPFAM" id="SSF51905">
    <property type="entry name" value="FAD/NAD(P)-binding domain"/>
    <property type="match status" value="1"/>
</dbReference>
<dbReference type="Pfam" id="PF26311">
    <property type="entry name" value="ETF-QO_FixC_C"/>
    <property type="match status" value="1"/>
</dbReference>
<dbReference type="PANTHER" id="PTHR43624">
    <property type="entry name" value="ELECTRON TRANSFER FLAVOPROTEIN-QUINONE OXIDOREDUCTASE YDIS-RELATED"/>
    <property type="match status" value="1"/>
</dbReference>